<sequence>MIQIKFASPLTLSQGEATIAGAAARLAEQWLGKDPSVTAVLVEEVAADRWFCGGRRLSEQGSAAFWLDIRITEGTNSKDEKAAFIAATFATMAELLGPLHPESYVHVVEARADAYGYGGLTQERRYIAGRPVPPAQSIFSPG</sequence>
<dbReference type="SUPFAM" id="SSF55331">
    <property type="entry name" value="Tautomerase/MIF"/>
    <property type="match status" value="1"/>
</dbReference>
<evidence type="ECO:0000313" key="1">
    <source>
        <dbReference type="EMBL" id="MDQ0513061.1"/>
    </source>
</evidence>
<keyword evidence="2" id="KW-1185">Reference proteome</keyword>
<proteinExistence type="predicted"/>
<gene>
    <name evidence="1" type="ORF">QOZ99_003977</name>
</gene>
<dbReference type="InterPro" id="IPR014347">
    <property type="entry name" value="Tautomerase/MIF_sf"/>
</dbReference>
<keyword evidence="1" id="KW-0413">Isomerase</keyword>
<dbReference type="GO" id="GO:0016853">
    <property type="term" value="F:isomerase activity"/>
    <property type="evidence" value="ECO:0007669"/>
    <property type="project" value="UniProtKB-KW"/>
</dbReference>
<dbReference type="PANTHER" id="PTHR35530:SF1">
    <property type="entry name" value="2-HYDROXYMUCONATE TAUTOMERASE"/>
    <property type="match status" value="1"/>
</dbReference>
<reference evidence="1 2" key="1">
    <citation type="submission" date="2023-07" db="EMBL/GenBank/DDBJ databases">
        <title>Genomic Encyclopedia of Type Strains, Phase IV (KMG-IV): sequencing the most valuable type-strain genomes for metagenomic binning, comparative biology and taxonomic classification.</title>
        <authorList>
            <person name="Goeker M."/>
        </authorList>
    </citation>
    <scope>NUCLEOTIDE SEQUENCE [LARGE SCALE GENOMIC DNA]</scope>
    <source>
        <strain evidence="1 2">DSM 15561</strain>
    </source>
</reference>
<dbReference type="EMBL" id="JAUSVR010000021">
    <property type="protein sequence ID" value="MDQ0513061.1"/>
    <property type="molecule type" value="Genomic_DNA"/>
</dbReference>
<dbReference type="Gene3D" id="3.30.429.10">
    <property type="entry name" value="Macrophage Migration Inhibitory Factor"/>
    <property type="match status" value="2"/>
</dbReference>
<dbReference type="PANTHER" id="PTHR35530">
    <property type="entry name" value="TAUTOMERASE-RELATED"/>
    <property type="match status" value="1"/>
</dbReference>
<accession>A0ABU0LWI5</accession>
<name>A0ABU0LWI5_9HYPH</name>
<dbReference type="Proteomes" id="UP001235094">
    <property type="component" value="Unassembled WGS sequence"/>
</dbReference>
<comment type="caution">
    <text evidence="1">The sequence shown here is derived from an EMBL/GenBank/DDBJ whole genome shotgun (WGS) entry which is preliminary data.</text>
</comment>
<dbReference type="EC" id="5.3.2.6" evidence="1"/>
<protein>
    <submittedName>
        <fullName evidence="1">4-oxalocrotonate tautomerase</fullName>
        <ecNumber evidence="1">5.3.2.6</ecNumber>
    </submittedName>
</protein>
<organism evidence="1 2">
    <name type="scientific">Ancylobacter amanitiformis</name>
    <dbReference type="NCBI Taxonomy" id="217069"/>
    <lineage>
        <taxon>Bacteria</taxon>
        <taxon>Pseudomonadati</taxon>
        <taxon>Pseudomonadota</taxon>
        <taxon>Alphaproteobacteria</taxon>
        <taxon>Hyphomicrobiales</taxon>
        <taxon>Xanthobacteraceae</taxon>
        <taxon>Ancylobacter</taxon>
    </lineage>
</organism>
<evidence type="ECO:0000313" key="2">
    <source>
        <dbReference type="Proteomes" id="UP001235094"/>
    </source>
</evidence>